<dbReference type="SMART" id="SM00867">
    <property type="entry name" value="YceI"/>
    <property type="match status" value="1"/>
</dbReference>
<dbReference type="InterPro" id="IPR007372">
    <property type="entry name" value="Lipid/polyisoprenoid-bd_YceI"/>
</dbReference>
<dbReference type="Gene3D" id="2.40.128.110">
    <property type="entry name" value="Lipid/polyisoprenoid-binding, YceI-like"/>
    <property type="match status" value="1"/>
</dbReference>
<gene>
    <name evidence="2" type="ORF">MNBD_ACTINO01-716</name>
</gene>
<protein>
    <recommendedName>
        <fullName evidence="1">Lipid/polyisoprenoid-binding YceI-like domain-containing protein</fullName>
    </recommendedName>
</protein>
<accession>A0A3B0SVG5</accession>
<proteinExistence type="predicted"/>
<feature type="domain" description="Lipid/polyisoprenoid-binding YceI-like" evidence="1">
    <location>
        <begin position="23"/>
        <end position="190"/>
    </location>
</feature>
<dbReference type="PANTHER" id="PTHR34406:SF1">
    <property type="entry name" value="PROTEIN YCEI"/>
    <property type="match status" value="1"/>
</dbReference>
<reference evidence="2" key="1">
    <citation type="submission" date="2018-06" db="EMBL/GenBank/DDBJ databases">
        <authorList>
            <person name="Zhirakovskaya E."/>
        </authorList>
    </citation>
    <scope>NUCLEOTIDE SEQUENCE</scope>
</reference>
<evidence type="ECO:0000313" key="2">
    <source>
        <dbReference type="EMBL" id="VAW06302.1"/>
    </source>
</evidence>
<evidence type="ECO:0000259" key="1">
    <source>
        <dbReference type="SMART" id="SM00867"/>
    </source>
</evidence>
<dbReference type="AlphaFoldDB" id="A0A3B0SVG5"/>
<dbReference type="EMBL" id="UOEI01000464">
    <property type="protein sequence ID" value="VAW06302.1"/>
    <property type="molecule type" value="Genomic_DNA"/>
</dbReference>
<dbReference type="SUPFAM" id="SSF101874">
    <property type="entry name" value="YceI-like"/>
    <property type="match status" value="1"/>
</dbReference>
<sequence>MTTESTLTPTRVVDGREVPATGTWNLDPTHLSVTFEARHMMIAKVRGAFTASTGTITVADALGDSSVDVTIDIASLDSGDEGRDTHLLSEDFLDVEQYPTMTFTGSNLEVVGDRYRLDGELTIKDVTRSVSLDLEFTGAVIDPWGNARAAFAASTEIDRTDWGLTWNVPLETGGVLVSKAIKIVIDAEAVLRT</sequence>
<dbReference type="PANTHER" id="PTHR34406">
    <property type="entry name" value="PROTEIN YCEI"/>
    <property type="match status" value="1"/>
</dbReference>
<dbReference type="InterPro" id="IPR036761">
    <property type="entry name" value="TTHA0802/YceI-like_sf"/>
</dbReference>
<dbReference type="Pfam" id="PF04264">
    <property type="entry name" value="YceI"/>
    <property type="match status" value="1"/>
</dbReference>
<organism evidence="2">
    <name type="scientific">hydrothermal vent metagenome</name>
    <dbReference type="NCBI Taxonomy" id="652676"/>
    <lineage>
        <taxon>unclassified sequences</taxon>
        <taxon>metagenomes</taxon>
        <taxon>ecological metagenomes</taxon>
    </lineage>
</organism>
<name>A0A3B0SVG5_9ZZZZ</name>